<dbReference type="PANTHER" id="PTHR10937:SF4">
    <property type="entry name" value="GLUCOSAMINE-6-PHOSPHATE DEAMINASE"/>
    <property type="match status" value="1"/>
</dbReference>
<dbReference type="Gene3D" id="3.40.50.10490">
    <property type="entry name" value="Glucose-6-phosphate isomerase like protein, domain 1"/>
    <property type="match status" value="1"/>
</dbReference>
<evidence type="ECO:0000313" key="3">
    <source>
        <dbReference type="EMBL" id="KKL09597.1"/>
    </source>
</evidence>
<keyword evidence="1" id="KW-0677">Repeat</keyword>
<dbReference type="InterPro" id="IPR035466">
    <property type="entry name" value="GlmS/AgaS_SIS"/>
</dbReference>
<name>A0A0F9B711_9ZZZZ</name>
<proteinExistence type="predicted"/>
<gene>
    <name evidence="3" type="ORF">LCGC14_2564260</name>
</gene>
<dbReference type="InterPro" id="IPR001347">
    <property type="entry name" value="SIS_dom"/>
</dbReference>
<organism evidence="3">
    <name type="scientific">marine sediment metagenome</name>
    <dbReference type="NCBI Taxonomy" id="412755"/>
    <lineage>
        <taxon>unclassified sequences</taxon>
        <taxon>metagenomes</taxon>
        <taxon>ecological metagenomes</taxon>
    </lineage>
</organism>
<comment type="caution">
    <text evidence="3">The sequence shown here is derived from an EMBL/GenBank/DDBJ whole genome shotgun (WGS) entry which is preliminary data.</text>
</comment>
<dbReference type="CDD" id="cd05008">
    <property type="entry name" value="SIS_GlmS_GlmD_1"/>
    <property type="match status" value="1"/>
</dbReference>
<dbReference type="AlphaFoldDB" id="A0A0F9B711"/>
<dbReference type="PANTHER" id="PTHR10937">
    <property type="entry name" value="GLUCOSAMINE--FRUCTOSE-6-PHOSPHATE AMINOTRANSFERASE, ISOMERIZING"/>
    <property type="match status" value="1"/>
</dbReference>
<dbReference type="Pfam" id="PF01380">
    <property type="entry name" value="SIS"/>
    <property type="match status" value="1"/>
</dbReference>
<evidence type="ECO:0000256" key="1">
    <source>
        <dbReference type="ARBA" id="ARBA00022737"/>
    </source>
</evidence>
<protein>
    <recommendedName>
        <fullName evidence="2">SIS domain-containing protein</fullName>
    </recommendedName>
</protein>
<dbReference type="GO" id="GO:0097367">
    <property type="term" value="F:carbohydrate derivative binding"/>
    <property type="evidence" value="ECO:0007669"/>
    <property type="project" value="InterPro"/>
</dbReference>
<dbReference type="GO" id="GO:1901135">
    <property type="term" value="P:carbohydrate derivative metabolic process"/>
    <property type="evidence" value="ECO:0007669"/>
    <property type="project" value="InterPro"/>
</dbReference>
<dbReference type="EMBL" id="LAZR01042410">
    <property type="protein sequence ID" value="KKL09597.1"/>
    <property type="molecule type" value="Genomic_DNA"/>
</dbReference>
<sequence length="242" mass="26203">MSSKKIKTGGHTFSEIESQAGSWKSVFTRIERKAEKLKKLYAEAEEIIFTGCGSAFNIPNAVAPVFQKHSGKVCRAVHASELMIHPELFLNKKRKSLVVGYSRSGDTTESANALKQAKNAHAATIAIVCFKDSKMAQLSDTALVLEEAAEKSVTTTRSLTSLTLAGYYADSTLLTNTARLRLESLNGLDLIDAQKEVTSSLVLKVSSLISPTLAAMRVSQSSAHLEVRPFLMRAGISLTVLI</sequence>
<dbReference type="SUPFAM" id="SSF53697">
    <property type="entry name" value="SIS domain"/>
    <property type="match status" value="1"/>
</dbReference>
<reference evidence="3" key="1">
    <citation type="journal article" date="2015" name="Nature">
        <title>Complex archaea that bridge the gap between prokaryotes and eukaryotes.</title>
        <authorList>
            <person name="Spang A."/>
            <person name="Saw J.H."/>
            <person name="Jorgensen S.L."/>
            <person name="Zaremba-Niedzwiedzka K."/>
            <person name="Martijn J."/>
            <person name="Lind A.E."/>
            <person name="van Eijk R."/>
            <person name="Schleper C."/>
            <person name="Guy L."/>
            <person name="Ettema T.J."/>
        </authorList>
    </citation>
    <scope>NUCLEOTIDE SEQUENCE</scope>
</reference>
<evidence type="ECO:0000259" key="2">
    <source>
        <dbReference type="PROSITE" id="PS51464"/>
    </source>
</evidence>
<dbReference type="PROSITE" id="PS51464">
    <property type="entry name" value="SIS"/>
    <property type="match status" value="1"/>
</dbReference>
<feature type="domain" description="SIS" evidence="2">
    <location>
        <begin position="37"/>
        <end position="183"/>
    </location>
</feature>
<accession>A0A0F9B711</accession>
<dbReference type="InterPro" id="IPR046348">
    <property type="entry name" value="SIS_dom_sf"/>
</dbReference>